<reference evidence="2 3" key="1">
    <citation type="submission" date="2017-07" db="EMBL/GenBank/DDBJ databases">
        <authorList>
            <person name="Talla V."/>
            <person name="Backstrom N."/>
        </authorList>
    </citation>
    <scope>NUCLEOTIDE SEQUENCE [LARGE SCALE GENOMIC DNA]</scope>
</reference>
<keyword evidence="3" id="KW-1185">Reference proteome</keyword>
<feature type="chain" id="PRO_5022987786" evidence="1">
    <location>
        <begin position="18"/>
        <end position="125"/>
    </location>
</feature>
<gene>
    <name evidence="2" type="ORF">LSINAPIS_LOCUS8878</name>
</gene>
<dbReference type="InterPro" id="IPR005055">
    <property type="entry name" value="A10/PebIII"/>
</dbReference>
<sequence>MARVLIILCCVVGAIIAEEYSSKYDNINVQEIIDNKRLLESYAHCVLDKGKCTPEGKELKEHIIDALETGCSKCTEKQKSGTELVITHLVNNERAIWEEACAKYDPEGKYKAKYEDLAKEKGLKI</sequence>
<evidence type="ECO:0000256" key="1">
    <source>
        <dbReference type="SAM" id="SignalP"/>
    </source>
</evidence>
<dbReference type="PANTHER" id="PTHR11257:SF12">
    <property type="entry name" value="EJACULATORY BULB-SPECIFIC PROTEIN 3-RELATED"/>
    <property type="match status" value="1"/>
</dbReference>
<name>A0A5E4QIJ1_9NEOP</name>
<dbReference type="SUPFAM" id="SSF100910">
    <property type="entry name" value="Chemosensory protein Csp2"/>
    <property type="match status" value="1"/>
</dbReference>
<organism evidence="2 3">
    <name type="scientific">Leptidea sinapis</name>
    <dbReference type="NCBI Taxonomy" id="189913"/>
    <lineage>
        <taxon>Eukaryota</taxon>
        <taxon>Metazoa</taxon>
        <taxon>Ecdysozoa</taxon>
        <taxon>Arthropoda</taxon>
        <taxon>Hexapoda</taxon>
        <taxon>Insecta</taxon>
        <taxon>Pterygota</taxon>
        <taxon>Neoptera</taxon>
        <taxon>Endopterygota</taxon>
        <taxon>Lepidoptera</taxon>
        <taxon>Glossata</taxon>
        <taxon>Ditrysia</taxon>
        <taxon>Papilionoidea</taxon>
        <taxon>Pieridae</taxon>
        <taxon>Dismorphiinae</taxon>
        <taxon>Leptidea</taxon>
    </lineage>
</organism>
<dbReference type="Proteomes" id="UP000324832">
    <property type="component" value="Unassembled WGS sequence"/>
</dbReference>
<dbReference type="EMBL" id="FZQP02003256">
    <property type="protein sequence ID" value="VVC97647.1"/>
    <property type="molecule type" value="Genomic_DNA"/>
</dbReference>
<protein>
    <submittedName>
        <fullName evidence="2">Uncharacterized protein</fullName>
    </submittedName>
</protein>
<dbReference type="PANTHER" id="PTHR11257">
    <property type="entry name" value="CHEMOSENSORY PROTEIN-RELATED"/>
    <property type="match status" value="1"/>
</dbReference>
<evidence type="ECO:0000313" key="2">
    <source>
        <dbReference type="EMBL" id="VVC97647.1"/>
    </source>
</evidence>
<keyword evidence="1" id="KW-0732">Signal</keyword>
<dbReference type="Pfam" id="PF03392">
    <property type="entry name" value="OS-D"/>
    <property type="match status" value="1"/>
</dbReference>
<proteinExistence type="predicted"/>
<dbReference type="Gene3D" id="1.10.2080.10">
    <property type="entry name" value="Insect odorant-binding protein A10/Ejaculatory bulb-specific protein 3"/>
    <property type="match status" value="1"/>
</dbReference>
<feature type="signal peptide" evidence="1">
    <location>
        <begin position="1"/>
        <end position="17"/>
    </location>
</feature>
<accession>A0A5E4QIJ1</accession>
<dbReference type="InterPro" id="IPR036682">
    <property type="entry name" value="OS_D_A10/PebIII_sf"/>
</dbReference>
<evidence type="ECO:0000313" key="3">
    <source>
        <dbReference type="Proteomes" id="UP000324832"/>
    </source>
</evidence>
<dbReference type="AlphaFoldDB" id="A0A5E4QIJ1"/>